<feature type="transmembrane region" description="Helical" evidence="6">
    <location>
        <begin position="114"/>
        <end position="133"/>
    </location>
</feature>
<feature type="transmembrane region" description="Helical" evidence="6">
    <location>
        <begin position="83"/>
        <end position="102"/>
    </location>
</feature>
<keyword evidence="3 6" id="KW-0812">Transmembrane</keyword>
<gene>
    <name evidence="7" type="ORF">IX84_20650</name>
</gene>
<feature type="transmembrane region" description="Helical" evidence="6">
    <location>
        <begin position="154"/>
        <end position="175"/>
    </location>
</feature>
<evidence type="ECO:0000256" key="4">
    <source>
        <dbReference type="ARBA" id="ARBA00022989"/>
    </source>
</evidence>
<evidence type="ECO:0000256" key="6">
    <source>
        <dbReference type="SAM" id="Phobius"/>
    </source>
</evidence>
<evidence type="ECO:0000256" key="2">
    <source>
        <dbReference type="ARBA" id="ARBA00022448"/>
    </source>
</evidence>
<comment type="caution">
    <text evidence="7">The sequence shown here is derived from an EMBL/GenBank/DDBJ whole genome shotgun (WGS) entry which is preliminary data.</text>
</comment>
<evidence type="ECO:0000256" key="1">
    <source>
        <dbReference type="ARBA" id="ARBA00004141"/>
    </source>
</evidence>
<dbReference type="RefSeq" id="WP_044224717.1">
    <property type="nucleotide sequence ID" value="NZ_JBKAGJ010000025.1"/>
</dbReference>
<keyword evidence="4 6" id="KW-1133">Transmembrane helix</keyword>
<dbReference type="InterPro" id="IPR011701">
    <property type="entry name" value="MFS"/>
</dbReference>
<dbReference type="InterPro" id="IPR036259">
    <property type="entry name" value="MFS_trans_sf"/>
</dbReference>
<feature type="transmembrane region" description="Helical" evidence="6">
    <location>
        <begin position="12"/>
        <end position="38"/>
    </location>
</feature>
<dbReference type="Pfam" id="PF07690">
    <property type="entry name" value="MFS_1"/>
    <property type="match status" value="1"/>
</dbReference>
<dbReference type="STRING" id="1524460.IX84_20650"/>
<dbReference type="PANTHER" id="PTHR19432">
    <property type="entry name" value="SUGAR TRANSPORTER"/>
    <property type="match status" value="1"/>
</dbReference>
<feature type="transmembrane region" description="Helical" evidence="6">
    <location>
        <begin position="50"/>
        <end position="71"/>
    </location>
</feature>
<dbReference type="SUPFAM" id="SSF103473">
    <property type="entry name" value="MFS general substrate transporter"/>
    <property type="match status" value="1"/>
</dbReference>
<keyword evidence="2" id="KW-0813">Transport</keyword>
<dbReference type="Gene3D" id="1.20.1250.20">
    <property type="entry name" value="MFS general substrate transporter like domains"/>
    <property type="match status" value="2"/>
</dbReference>
<feature type="transmembrane region" description="Helical" evidence="6">
    <location>
        <begin position="394"/>
        <end position="417"/>
    </location>
</feature>
<feature type="transmembrane region" description="Helical" evidence="6">
    <location>
        <begin position="294"/>
        <end position="316"/>
    </location>
</feature>
<feature type="transmembrane region" description="Helical" evidence="6">
    <location>
        <begin position="460"/>
        <end position="480"/>
    </location>
</feature>
<name>A0A098S350_9BACT</name>
<evidence type="ECO:0000256" key="5">
    <source>
        <dbReference type="ARBA" id="ARBA00023136"/>
    </source>
</evidence>
<accession>A0A098S350</accession>
<feature type="transmembrane region" description="Helical" evidence="6">
    <location>
        <begin position="181"/>
        <end position="199"/>
    </location>
</feature>
<dbReference type="Proteomes" id="UP000029736">
    <property type="component" value="Unassembled WGS sequence"/>
</dbReference>
<organism evidence="7 8">
    <name type="scientific">Phaeodactylibacter xiamenensis</name>
    <dbReference type="NCBI Taxonomy" id="1524460"/>
    <lineage>
        <taxon>Bacteria</taxon>
        <taxon>Pseudomonadati</taxon>
        <taxon>Bacteroidota</taxon>
        <taxon>Saprospiria</taxon>
        <taxon>Saprospirales</taxon>
        <taxon>Haliscomenobacteraceae</taxon>
        <taxon>Phaeodactylibacter</taxon>
    </lineage>
</organism>
<evidence type="ECO:0000313" key="7">
    <source>
        <dbReference type="EMBL" id="KGE86565.1"/>
    </source>
</evidence>
<proteinExistence type="predicted"/>
<evidence type="ECO:0000313" key="8">
    <source>
        <dbReference type="Proteomes" id="UP000029736"/>
    </source>
</evidence>
<feature type="transmembrane region" description="Helical" evidence="6">
    <location>
        <begin position="336"/>
        <end position="359"/>
    </location>
</feature>
<dbReference type="GO" id="GO:0016020">
    <property type="term" value="C:membrane"/>
    <property type="evidence" value="ECO:0007669"/>
    <property type="project" value="UniProtKB-SubCell"/>
</dbReference>
<comment type="subcellular location">
    <subcellularLocation>
        <location evidence="1">Membrane</location>
        <topology evidence="1">Multi-pass membrane protein</topology>
    </subcellularLocation>
</comment>
<reference evidence="7 8" key="1">
    <citation type="journal article" date="2014" name="Int. J. Syst. Evol. Microbiol.">
        <title>Phaeodactylibacter xiamenensis gen. nov., sp. nov., a member of the family Saprospiraceae isolated from the marine alga Phaeodactylum tricornutum.</title>
        <authorList>
            <person name="Chen Z.Jr."/>
            <person name="Lei X."/>
            <person name="Lai Q."/>
            <person name="Li Y."/>
            <person name="Zhang B."/>
            <person name="Zhang J."/>
            <person name="Zhang H."/>
            <person name="Yang L."/>
            <person name="Zheng W."/>
            <person name="Tian Y."/>
            <person name="Yu Z."/>
            <person name="Xu H.Jr."/>
            <person name="Zheng T."/>
        </authorList>
    </citation>
    <scope>NUCLEOTIDE SEQUENCE [LARGE SCALE GENOMIC DNA]</scope>
    <source>
        <strain evidence="7 8">KD52</strain>
    </source>
</reference>
<dbReference type="PANTHER" id="PTHR19432:SF35">
    <property type="entry name" value="SOLUTE CARRIER FAMILY 45 MEMBER 3 ISOFORM X1"/>
    <property type="match status" value="1"/>
</dbReference>
<sequence>MLDMQKRLTNFFYVNLSLPATAMGFALSVQISALSWILSTQYHLEIEDIGLVWAAGPIAGIIGQVLIGVISDNVWFLNGRRRPFILIGGVLAALMLLALPNIGVISDAMGAESILGIAIIVALTLDLAINVSFNPTRSIIADVTPEGKERTKGYTWMQTISGTFGVLAYAVGAIWNNFVLIYFGAGLVLVLSVLPVFFIEEPRVLKSSGAEEENETKPGFSLSETLNAIRPLWGFLVYAIYAMTLRIMDIDREPGFVEGFCLALTAVVMIQALLKSETGKRKSEAGLIGFQKVLAAHSFTWIGVQTMFVYMFSYVQHDVYGFRAGDVIPEDIKIEMGRVVSIAFLVLNAVAAILPATVLEPMADKFGRVKVHFACIAVMAVGYFSFLVPGISPTLIYVLMGVAGVGWAATVSLPFAIMSQKVDQAKMGLYMGLFNLSVVLPQLVASLGVGQLIGNAENKSITFVVCGVTLGISALAWLMVKEEQTGDAAAVAPAGH</sequence>
<protein>
    <submittedName>
        <fullName evidence="7">MFS transporter</fullName>
    </submittedName>
</protein>
<keyword evidence="8" id="KW-1185">Reference proteome</keyword>
<keyword evidence="5 6" id="KW-0472">Membrane</keyword>
<evidence type="ECO:0000256" key="3">
    <source>
        <dbReference type="ARBA" id="ARBA00022692"/>
    </source>
</evidence>
<dbReference type="OrthoDB" id="7584869at2"/>
<dbReference type="AlphaFoldDB" id="A0A098S350"/>
<dbReference type="GO" id="GO:0008506">
    <property type="term" value="F:sucrose:proton symporter activity"/>
    <property type="evidence" value="ECO:0007669"/>
    <property type="project" value="TreeGrafter"/>
</dbReference>
<feature type="transmembrane region" description="Helical" evidence="6">
    <location>
        <begin position="254"/>
        <end position="274"/>
    </location>
</feature>
<dbReference type="EMBL" id="JPOS01000077">
    <property type="protein sequence ID" value="KGE86565.1"/>
    <property type="molecule type" value="Genomic_DNA"/>
</dbReference>
<feature type="transmembrane region" description="Helical" evidence="6">
    <location>
        <begin position="371"/>
        <end position="388"/>
    </location>
</feature>
<feature type="transmembrane region" description="Helical" evidence="6">
    <location>
        <begin position="429"/>
        <end position="454"/>
    </location>
</feature>